<dbReference type="AlphaFoldDB" id="A0A9P0TH70"/>
<evidence type="ECO:0000256" key="3">
    <source>
        <dbReference type="ARBA" id="ARBA00022722"/>
    </source>
</evidence>
<dbReference type="PANTHER" id="PTHR12801">
    <property type="entry name" value="RNA EXONUCLEASE REXO1 / RECO3 FAMILY MEMBER-RELATED"/>
    <property type="match status" value="1"/>
</dbReference>
<keyword evidence="5" id="KW-0269">Exonuclease</keyword>
<keyword evidence="3" id="KW-0540">Nuclease</keyword>
<dbReference type="PANTHER" id="PTHR12801:SF82">
    <property type="entry name" value="RNA EXONUCLEASE 5"/>
    <property type="match status" value="1"/>
</dbReference>
<evidence type="ECO:0000313" key="10">
    <source>
        <dbReference type="Proteomes" id="UP001152562"/>
    </source>
</evidence>
<accession>A0A9P0TH70</accession>
<dbReference type="InterPro" id="IPR013520">
    <property type="entry name" value="Ribonucl_H"/>
</dbReference>
<keyword evidence="10" id="KW-1185">Reference proteome</keyword>
<dbReference type="EMBL" id="CALOZG010000005">
    <property type="protein sequence ID" value="CAH4028671.1"/>
    <property type="molecule type" value="Genomic_DNA"/>
</dbReference>
<dbReference type="GO" id="GO:0005634">
    <property type="term" value="C:nucleus"/>
    <property type="evidence" value="ECO:0007669"/>
    <property type="project" value="UniProtKB-SubCell"/>
</dbReference>
<comment type="similarity">
    <text evidence="2">Belongs to the REXO1/REXO3 family.</text>
</comment>
<dbReference type="InterPro" id="IPR034922">
    <property type="entry name" value="REX1-like_exo"/>
</dbReference>
<reference evidence="9" key="1">
    <citation type="submission" date="2022-05" db="EMBL/GenBank/DDBJ databases">
        <authorList>
            <person name="Okamura Y."/>
        </authorList>
    </citation>
    <scope>NUCLEOTIDE SEQUENCE</scope>
</reference>
<proteinExistence type="inferred from homology"/>
<dbReference type="GO" id="GO:0003676">
    <property type="term" value="F:nucleic acid binding"/>
    <property type="evidence" value="ECO:0007669"/>
    <property type="project" value="InterPro"/>
</dbReference>
<evidence type="ECO:0000256" key="2">
    <source>
        <dbReference type="ARBA" id="ARBA00006357"/>
    </source>
</evidence>
<dbReference type="SMART" id="SM00479">
    <property type="entry name" value="EXOIII"/>
    <property type="match status" value="1"/>
</dbReference>
<feature type="domain" description="Exonuclease" evidence="8">
    <location>
        <begin position="257"/>
        <end position="416"/>
    </location>
</feature>
<dbReference type="GO" id="GO:0004527">
    <property type="term" value="F:exonuclease activity"/>
    <property type="evidence" value="ECO:0007669"/>
    <property type="project" value="UniProtKB-KW"/>
</dbReference>
<dbReference type="FunFam" id="3.30.420.10:FF:000019">
    <property type="entry name" value="RNA exonuclease NEF-sp"/>
    <property type="match status" value="1"/>
</dbReference>
<evidence type="ECO:0000256" key="5">
    <source>
        <dbReference type="ARBA" id="ARBA00022839"/>
    </source>
</evidence>
<gene>
    <name evidence="9" type="ORF">PIBRA_LOCUS5479</name>
</gene>
<dbReference type="InterPro" id="IPR012337">
    <property type="entry name" value="RNaseH-like_sf"/>
</dbReference>
<feature type="region of interest" description="Disordered" evidence="7">
    <location>
        <begin position="1"/>
        <end position="24"/>
    </location>
</feature>
<evidence type="ECO:0000256" key="1">
    <source>
        <dbReference type="ARBA" id="ARBA00004123"/>
    </source>
</evidence>
<dbReference type="Gene3D" id="3.30.420.10">
    <property type="entry name" value="Ribonuclease H-like superfamily/Ribonuclease H"/>
    <property type="match status" value="1"/>
</dbReference>
<name>A0A9P0TH70_PIEBR</name>
<comment type="subcellular location">
    <subcellularLocation>
        <location evidence="1">Nucleus</location>
    </subcellularLocation>
</comment>
<dbReference type="SUPFAM" id="SSF53098">
    <property type="entry name" value="Ribonuclease H-like"/>
    <property type="match status" value="1"/>
</dbReference>
<dbReference type="OrthoDB" id="3996471at2759"/>
<keyword evidence="6" id="KW-0539">Nucleus</keyword>
<evidence type="ECO:0000256" key="6">
    <source>
        <dbReference type="ARBA" id="ARBA00023242"/>
    </source>
</evidence>
<evidence type="ECO:0000256" key="7">
    <source>
        <dbReference type="SAM" id="MobiDB-lite"/>
    </source>
</evidence>
<sequence length="572" mass="65227">MMSLSYEPCKKKARRDVQSKYNRRKNKVEVSVEEKIYAKPPKKHTPKFRLKSAGHIASLETPLNERIPILLTDIQHLLLHSLLGNLNITQSPRWYTIDKCNHVCQTTCLIIEGISINQLEEHKEKLININTIFENFVEILTPSVYNGSLVKELALVPLSETEKECIIQKYGSLNLALEVRKDLMVMMRAVFPIDEDIEDKIVQIECEDKFPRTQLLLSAWQLIEENYPVPLKGKLKNIYSDYVFSKEEYKAVTADSPMFGLDCEMCITNVGSELTRISVVDEKYKLVYESLVKPYNNITDYLTRYSGISESSLENVTKRLEDVQKDLRELLPPDAILVGQSLNSDLHALKMFHPYVIDTSLIYNFTGERTRKSKLKILVKEFLNMDIQTNKNGHCSIEDSIAALKLVQLKLSKFIEFGDAVHTNRQSYKENVVRLSTKSDYALSIFNHIIEQKKTSLVVGCDDITGDYHTYLTQAKDSMSTQLKKSKPKKVKLSTVDTVTDVITTVTEAANDYNLIMAHLKQNSTLQSCDATNIDEWVKNIWSSLKDSALFVVVFSGTTAENGVAMIRVKNL</sequence>
<evidence type="ECO:0000313" key="9">
    <source>
        <dbReference type="EMBL" id="CAH4028671.1"/>
    </source>
</evidence>
<evidence type="ECO:0000256" key="4">
    <source>
        <dbReference type="ARBA" id="ARBA00022801"/>
    </source>
</evidence>
<dbReference type="InterPro" id="IPR036397">
    <property type="entry name" value="RNaseH_sf"/>
</dbReference>
<organism evidence="9 10">
    <name type="scientific">Pieris brassicae</name>
    <name type="common">White butterfly</name>
    <name type="synonym">Large white butterfly</name>
    <dbReference type="NCBI Taxonomy" id="7116"/>
    <lineage>
        <taxon>Eukaryota</taxon>
        <taxon>Metazoa</taxon>
        <taxon>Ecdysozoa</taxon>
        <taxon>Arthropoda</taxon>
        <taxon>Hexapoda</taxon>
        <taxon>Insecta</taxon>
        <taxon>Pterygota</taxon>
        <taxon>Neoptera</taxon>
        <taxon>Endopterygota</taxon>
        <taxon>Lepidoptera</taxon>
        <taxon>Glossata</taxon>
        <taxon>Ditrysia</taxon>
        <taxon>Papilionoidea</taxon>
        <taxon>Pieridae</taxon>
        <taxon>Pierinae</taxon>
        <taxon>Pieris</taxon>
    </lineage>
</organism>
<dbReference type="CDD" id="cd06145">
    <property type="entry name" value="REX1_like"/>
    <property type="match status" value="1"/>
</dbReference>
<protein>
    <recommendedName>
        <fullName evidence="8">Exonuclease domain-containing protein</fullName>
    </recommendedName>
</protein>
<dbReference type="Proteomes" id="UP001152562">
    <property type="component" value="Unassembled WGS sequence"/>
</dbReference>
<dbReference type="Pfam" id="PF00929">
    <property type="entry name" value="RNase_T"/>
    <property type="match status" value="1"/>
</dbReference>
<evidence type="ECO:0000259" key="8">
    <source>
        <dbReference type="SMART" id="SM00479"/>
    </source>
</evidence>
<dbReference type="InterPro" id="IPR047021">
    <property type="entry name" value="REXO1/3/4-like"/>
</dbReference>
<keyword evidence="4" id="KW-0378">Hydrolase</keyword>
<comment type="caution">
    <text evidence="9">The sequence shown here is derived from an EMBL/GenBank/DDBJ whole genome shotgun (WGS) entry which is preliminary data.</text>
</comment>